<keyword evidence="2" id="KW-0436">Ligase</keyword>
<dbReference type="AlphaFoldDB" id="X1PDX3"/>
<evidence type="ECO:0000256" key="1">
    <source>
        <dbReference type="ARBA" id="ARBA00005594"/>
    </source>
</evidence>
<dbReference type="Gene3D" id="1.10.730.10">
    <property type="entry name" value="Isoleucyl-tRNA Synthetase, Domain 1"/>
    <property type="match status" value="1"/>
</dbReference>
<name>X1PDX3_9ZZZZ</name>
<evidence type="ECO:0000259" key="7">
    <source>
        <dbReference type="Pfam" id="PF08264"/>
    </source>
</evidence>
<evidence type="ECO:0000256" key="5">
    <source>
        <dbReference type="ARBA" id="ARBA00022917"/>
    </source>
</evidence>
<reference evidence="8" key="1">
    <citation type="journal article" date="2014" name="Front. Microbiol.">
        <title>High frequency of phylogenetically diverse reductive dehalogenase-homologous genes in deep subseafloor sedimentary metagenomes.</title>
        <authorList>
            <person name="Kawai M."/>
            <person name="Futagami T."/>
            <person name="Toyoda A."/>
            <person name="Takaki Y."/>
            <person name="Nishi S."/>
            <person name="Hori S."/>
            <person name="Arai W."/>
            <person name="Tsubouchi T."/>
            <person name="Morono Y."/>
            <person name="Uchiyama I."/>
            <person name="Ito T."/>
            <person name="Fujiyama A."/>
            <person name="Inagaki F."/>
            <person name="Takami H."/>
        </authorList>
    </citation>
    <scope>NUCLEOTIDE SEQUENCE</scope>
    <source>
        <strain evidence="8">Expedition CK06-06</strain>
    </source>
</reference>
<dbReference type="InterPro" id="IPR009080">
    <property type="entry name" value="tRNAsynth_Ia_anticodon-bd"/>
</dbReference>
<dbReference type="Pfam" id="PF08264">
    <property type="entry name" value="Anticodon_1"/>
    <property type="match status" value="1"/>
</dbReference>
<dbReference type="GO" id="GO:0005524">
    <property type="term" value="F:ATP binding"/>
    <property type="evidence" value="ECO:0007669"/>
    <property type="project" value="UniProtKB-KW"/>
</dbReference>
<proteinExistence type="inferred from homology"/>
<dbReference type="PANTHER" id="PTHR45794:SF1">
    <property type="entry name" value="LEUCINE--TRNA LIGASE, CYTOPLASMIC"/>
    <property type="match status" value="1"/>
</dbReference>
<comment type="caution">
    <text evidence="8">The sequence shown here is derived from an EMBL/GenBank/DDBJ whole genome shotgun (WGS) entry which is preliminary data.</text>
</comment>
<organism evidence="8">
    <name type="scientific">marine sediment metagenome</name>
    <dbReference type="NCBI Taxonomy" id="412755"/>
    <lineage>
        <taxon>unclassified sequences</taxon>
        <taxon>metagenomes</taxon>
        <taxon>ecological metagenomes</taxon>
    </lineage>
</organism>
<sequence length="207" mass="24285">GSNKKLINEFIENWIKLMTPITPHLAEEIWHRNKKGFISNEPYPEFNPKDISEIEEVGEYLLSEVTDDISEILKVTKIKPKKICIYTSPSWKHEIFKKAIGLSEDNKLNIGTIMKDVMTDPKMKSISKEVSQFVSKLPGEVMKLNENDKRRYKVDIKEDIYLKKYKDYLKEIFTCDIEIFSADYDKIYDPGNKIRFAIPLRPAIYIE</sequence>
<dbReference type="PANTHER" id="PTHR45794">
    <property type="entry name" value="LEUCYL-TRNA SYNTHETASE"/>
    <property type="match status" value="1"/>
</dbReference>
<accession>X1PDX3</accession>
<dbReference type="SUPFAM" id="SSF47323">
    <property type="entry name" value="Anticodon-binding domain of a subclass of class I aminoacyl-tRNA synthetases"/>
    <property type="match status" value="1"/>
</dbReference>
<keyword evidence="6" id="KW-0030">Aminoacyl-tRNA synthetase</keyword>
<dbReference type="Gene3D" id="3.30.2320.20">
    <property type="entry name" value="Class I aminoacyl-tRNA synthetases (RS)"/>
    <property type="match status" value="1"/>
</dbReference>
<dbReference type="Gene3D" id="1.10.10.720">
    <property type="entry name" value="leucyl-tRNA synthetase"/>
    <property type="match status" value="1"/>
</dbReference>
<evidence type="ECO:0000256" key="4">
    <source>
        <dbReference type="ARBA" id="ARBA00022840"/>
    </source>
</evidence>
<dbReference type="GO" id="GO:0006429">
    <property type="term" value="P:leucyl-tRNA aminoacylation"/>
    <property type="evidence" value="ECO:0007669"/>
    <property type="project" value="InterPro"/>
</dbReference>
<dbReference type="InterPro" id="IPR004493">
    <property type="entry name" value="Leu-tRNA-synth_Ia_arc/euk"/>
</dbReference>
<keyword evidence="4" id="KW-0067">ATP-binding</keyword>
<evidence type="ECO:0000256" key="2">
    <source>
        <dbReference type="ARBA" id="ARBA00022598"/>
    </source>
</evidence>
<comment type="similarity">
    <text evidence="1">Belongs to the class-I aminoacyl-tRNA synthetase family.</text>
</comment>
<gene>
    <name evidence="8" type="ORF">S06H3_54910</name>
</gene>
<dbReference type="GO" id="GO:0004823">
    <property type="term" value="F:leucine-tRNA ligase activity"/>
    <property type="evidence" value="ECO:0007669"/>
    <property type="project" value="InterPro"/>
</dbReference>
<feature type="domain" description="Methionyl/Valyl/Leucyl/Isoleucyl-tRNA synthetase anticodon-binding" evidence="7">
    <location>
        <begin position="5"/>
        <end position="83"/>
    </location>
</feature>
<protein>
    <recommendedName>
        <fullName evidence="7">Methionyl/Valyl/Leucyl/Isoleucyl-tRNA synthetase anticodon-binding domain-containing protein</fullName>
    </recommendedName>
</protein>
<evidence type="ECO:0000313" key="8">
    <source>
        <dbReference type="EMBL" id="GAI54482.1"/>
    </source>
</evidence>
<feature type="non-terminal residue" evidence="8">
    <location>
        <position position="1"/>
    </location>
</feature>
<dbReference type="InterPro" id="IPR013155">
    <property type="entry name" value="M/V/L/I-tRNA-synth_anticd-bd"/>
</dbReference>
<evidence type="ECO:0000256" key="6">
    <source>
        <dbReference type="ARBA" id="ARBA00023146"/>
    </source>
</evidence>
<evidence type="ECO:0000256" key="3">
    <source>
        <dbReference type="ARBA" id="ARBA00022741"/>
    </source>
</evidence>
<dbReference type="EMBL" id="BARV01035165">
    <property type="protein sequence ID" value="GAI54482.1"/>
    <property type="molecule type" value="Genomic_DNA"/>
</dbReference>
<keyword evidence="3" id="KW-0547">Nucleotide-binding</keyword>
<keyword evidence="5" id="KW-0648">Protein biosynthesis</keyword>